<dbReference type="Pfam" id="PF01734">
    <property type="entry name" value="Patatin"/>
    <property type="match status" value="1"/>
</dbReference>
<dbReference type="InterPro" id="IPR016035">
    <property type="entry name" value="Acyl_Trfase/lysoPLipase"/>
</dbReference>
<dbReference type="AlphaFoldDB" id="A0A1C0A9P2"/>
<comment type="caution">
    <text evidence="4">Lacks conserved residue(s) required for the propagation of feature annotation.</text>
</comment>
<dbReference type="GO" id="GO:0016787">
    <property type="term" value="F:hydrolase activity"/>
    <property type="evidence" value="ECO:0007669"/>
    <property type="project" value="UniProtKB-UniRule"/>
</dbReference>
<dbReference type="EMBL" id="LWDV01000008">
    <property type="protein sequence ID" value="OCL27017.1"/>
    <property type="molecule type" value="Genomic_DNA"/>
</dbReference>
<keyword evidence="8" id="KW-1185">Reference proteome</keyword>
<accession>A0A1C0A9P2</accession>
<dbReference type="InterPro" id="IPR050301">
    <property type="entry name" value="NTE"/>
</dbReference>
<dbReference type="PANTHER" id="PTHR14226">
    <property type="entry name" value="NEUROPATHY TARGET ESTERASE/SWISS CHEESE D.MELANOGASTER"/>
    <property type="match status" value="1"/>
</dbReference>
<dbReference type="PROSITE" id="PS51635">
    <property type="entry name" value="PNPLA"/>
    <property type="match status" value="1"/>
</dbReference>
<protein>
    <recommendedName>
        <fullName evidence="6">PNPLA domain-containing protein</fullName>
    </recommendedName>
</protein>
<feature type="signal peptide" evidence="5">
    <location>
        <begin position="1"/>
        <end position="24"/>
    </location>
</feature>
<feature type="domain" description="PNPLA" evidence="6">
    <location>
        <begin position="60"/>
        <end position="219"/>
    </location>
</feature>
<dbReference type="SUPFAM" id="SSF52151">
    <property type="entry name" value="FabD/lysophospholipase-like"/>
    <property type="match status" value="1"/>
</dbReference>
<feature type="active site" description="Nucleophile" evidence="4">
    <location>
        <position position="93"/>
    </location>
</feature>
<keyword evidence="3 4" id="KW-0443">Lipid metabolism</keyword>
<feature type="active site" description="Proton acceptor" evidence="4">
    <location>
        <position position="206"/>
    </location>
</feature>
<evidence type="ECO:0000256" key="2">
    <source>
        <dbReference type="ARBA" id="ARBA00022963"/>
    </source>
</evidence>
<dbReference type="InterPro" id="IPR002641">
    <property type="entry name" value="PNPLA_dom"/>
</dbReference>
<dbReference type="OrthoDB" id="9770965at2"/>
<evidence type="ECO:0000256" key="3">
    <source>
        <dbReference type="ARBA" id="ARBA00023098"/>
    </source>
</evidence>
<feature type="chain" id="PRO_5008642935" description="PNPLA domain-containing protein" evidence="5">
    <location>
        <begin position="25"/>
        <end position="613"/>
    </location>
</feature>
<evidence type="ECO:0000256" key="1">
    <source>
        <dbReference type="ARBA" id="ARBA00022801"/>
    </source>
</evidence>
<dbReference type="Proteomes" id="UP000093514">
    <property type="component" value="Unassembled WGS sequence"/>
</dbReference>
<evidence type="ECO:0000259" key="6">
    <source>
        <dbReference type="PROSITE" id="PS51635"/>
    </source>
</evidence>
<name>A0A1C0A9P2_9FIRM</name>
<dbReference type="PANTHER" id="PTHR14226:SF76">
    <property type="entry name" value="NTE FAMILY PROTEIN RSSA"/>
    <property type="match status" value="1"/>
</dbReference>
<organism evidence="7 8">
    <name type="scientific">Orenia metallireducens</name>
    <dbReference type="NCBI Taxonomy" id="1413210"/>
    <lineage>
        <taxon>Bacteria</taxon>
        <taxon>Bacillati</taxon>
        <taxon>Bacillota</taxon>
        <taxon>Clostridia</taxon>
        <taxon>Halanaerobiales</taxon>
        <taxon>Halobacteroidaceae</taxon>
        <taxon>Orenia</taxon>
    </lineage>
</organism>
<reference evidence="7 8" key="2">
    <citation type="submission" date="2016-08" db="EMBL/GenBank/DDBJ databases">
        <title>Orenia metallireducens sp. nov. strain Z6, a Novel Metal-reducing Firmicute from the Deep Subsurface.</title>
        <authorList>
            <person name="Maxim B.I."/>
            <person name="Kenneth K."/>
            <person name="Flynn T.M."/>
            <person name="Oloughlin E.J."/>
            <person name="Locke R.A."/>
            <person name="Weber J.R."/>
            <person name="Egan S.M."/>
            <person name="Mackie R.I."/>
            <person name="Cann I.K."/>
        </authorList>
    </citation>
    <scope>NUCLEOTIDE SEQUENCE [LARGE SCALE GENOMIC DNA]</scope>
    <source>
        <strain evidence="7 8">Z6</strain>
    </source>
</reference>
<evidence type="ECO:0000256" key="5">
    <source>
        <dbReference type="SAM" id="SignalP"/>
    </source>
</evidence>
<comment type="caution">
    <text evidence="7">The sequence shown here is derived from an EMBL/GenBank/DDBJ whole genome shotgun (WGS) entry which is preliminary data.</text>
</comment>
<dbReference type="GO" id="GO:0016042">
    <property type="term" value="P:lipid catabolic process"/>
    <property type="evidence" value="ECO:0007669"/>
    <property type="project" value="UniProtKB-UniRule"/>
</dbReference>
<reference evidence="8" key="1">
    <citation type="submission" date="2016-07" db="EMBL/GenBank/DDBJ databases">
        <authorList>
            <person name="Florea S."/>
            <person name="Webb J.S."/>
            <person name="Jaromczyk J."/>
            <person name="Schardl C.L."/>
        </authorList>
    </citation>
    <scope>NUCLEOTIDE SEQUENCE [LARGE SCALE GENOMIC DNA]</scope>
    <source>
        <strain evidence="8">Z6</strain>
    </source>
</reference>
<dbReference type="Gene3D" id="3.40.1090.10">
    <property type="entry name" value="Cytosolic phospholipase A2 catalytic domain"/>
    <property type="match status" value="1"/>
</dbReference>
<keyword evidence="2 4" id="KW-0442">Lipid degradation</keyword>
<gene>
    <name evidence="7" type="ORF">U472_05900</name>
</gene>
<sequence length="613" mass="70173">MLREKHLILVFLLLILFNSNSGYAAFKQDKGLTKVIKDDEIYLIEDYQRFESLSKQTVAVALTGGGAKAFFNIGVIKALEEEDIPIDLIVGTSMGSIVGTMYGSGISIEQIEEIIINVPFAKLLDINFMNDDYILGTSKVNKFLEDIAPYKRLEDFPIPTALLTLELDSGNKYLITTNRISKVIQASYAIPYFFPLYQMEGKYFADPGILENSPAKAAKALGADFVIATTVKSELSHGSYENPDKIVNRYVDIVSENNNRRIIENYSDIIIEARVGEYSFFDFSSAAELIEIGYQATKKKMSKIKEGLNSKKIPLKRHPARKRLNVAQEFNDIKYDRMLVPSFHFNSIIHFGQDYSLFKQDLLRSYINIPQYGFEFDKDSVDFKFLATNNASQDLEAEFRWKKLTKNTDMIAKTRIESEKRDDGELGIRYYKDNYFWGTGLGVIDNNNYVFADARYKLELNRCNLNGEVDVFFDEAGEEPKILISKKTSFKLSDKWNLRPKVVFNNSNLIESPIIYRGDEPDKFAKFQLSLDYAYTYEFVKAIKLTKMLYIKDIGAYLFTDYLNDEVSSMAYGIGLNGDFYLLGLKPVRLDGYLSYDQNANDPIIKINLNYNF</sequence>
<feature type="short sequence motif" description="GXSXG" evidence="4">
    <location>
        <begin position="91"/>
        <end position="95"/>
    </location>
</feature>
<dbReference type="RefSeq" id="WP_068716484.1">
    <property type="nucleotide sequence ID" value="NZ_LWDV01000008.1"/>
</dbReference>
<keyword evidence="5" id="KW-0732">Signal</keyword>
<keyword evidence="1 4" id="KW-0378">Hydrolase</keyword>
<evidence type="ECO:0000313" key="8">
    <source>
        <dbReference type="Proteomes" id="UP000093514"/>
    </source>
</evidence>
<evidence type="ECO:0000256" key="4">
    <source>
        <dbReference type="PROSITE-ProRule" id="PRU01161"/>
    </source>
</evidence>
<proteinExistence type="predicted"/>
<evidence type="ECO:0000313" key="7">
    <source>
        <dbReference type="EMBL" id="OCL27017.1"/>
    </source>
</evidence>